<proteinExistence type="predicted"/>
<keyword evidence="2" id="KW-1185">Reference proteome</keyword>
<keyword evidence="1" id="KW-0614">Plasmid</keyword>
<organism evidence="1 2">
    <name type="scientific">Deinococcus psychrotolerans</name>
    <dbReference type="NCBI Taxonomy" id="2489213"/>
    <lineage>
        <taxon>Bacteria</taxon>
        <taxon>Thermotogati</taxon>
        <taxon>Deinococcota</taxon>
        <taxon>Deinococci</taxon>
        <taxon>Deinococcales</taxon>
        <taxon>Deinococcaceae</taxon>
        <taxon>Deinococcus</taxon>
    </lineage>
</organism>
<evidence type="ECO:0000313" key="2">
    <source>
        <dbReference type="Proteomes" id="UP000276417"/>
    </source>
</evidence>
<evidence type="ECO:0000313" key="1">
    <source>
        <dbReference type="EMBL" id="AZI45261.1"/>
    </source>
</evidence>
<dbReference type="Proteomes" id="UP000276417">
    <property type="component" value="Plasmid unnamed3"/>
</dbReference>
<dbReference type="OrthoDB" id="71623at2"/>
<name>A0A3G8YUH3_9DEIO</name>
<dbReference type="EMBL" id="CP034187">
    <property type="protein sequence ID" value="AZI45261.1"/>
    <property type="molecule type" value="Genomic_DNA"/>
</dbReference>
<dbReference type="KEGG" id="dph:EHF33_20360"/>
<accession>A0A3G8YUH3</accession>
<dbReference type="AlphaFoldDB" id="A0A3G8YUH3"/>
<protein>
    <submittedName>
        <fullName evidence="1">Uncharacterized protein</fullName>
    </submittedName>
</protein>
<gene>
    <name evidence="1" type="ORF">EHF33_20360</name>
</gene>
<geneLocation type="plasmid" evidence="1 2">
    <name>unnamed3</name>
</geneLocation>
<dbReference type="RefSeq" id="WP_124875692.1">
    <property type="nucleotide sequence ID" value="NZ_CP034187.1"/>
</dbReference>
<sequence>MEDQREQLRRVLQLALHSPYEGERAKAVALLLQRLETTRLTLADLDASFNVPFAENVLKERADLVCDFEVLLKSREEALLYSGLIEALVPASVTWLEGHHLLCRATPSVRRKIEALFQQHVNSLQRRLIAAQKQAMQEYQVRRQILFERAVTAELENTKS</sequence>
<reference evidence="1 2" key="1">
    <citation type="submission" date="2018-11" db="EMBL/GenBank/DDBJ databases">
        <title>Deinococcus shelandsis sp. nov., isolated from South Shetland Islands soil of Antarctica.</title>
        <authorList>
            <person name="Tian J."/>
        </authorList>
    </citation>
    <scope>NUCLEOTIDE SEQUENCE [LARGE SCALE GENOMIC DNA]</scope>
    <source>
        <strain evidence="1 2">S14-83T</strain>
        <plasmid evidence="1 2">unnamed3</plasmid>
    </source>
</reference>